<reference evidence="3" key="1">
    <citation type="journal article" date="2013" name="Proc. Natl. Acad. Sci. U.S.A.">
        <title>Genome structure and metabolic features in the red seaweed Chondrus crispus shed light on evolution of the Archaeplastida.</title>
        <authorList>
            <person name="Collen J."/>
            <person name="Porcel B."/>
            <person name="Carre W."/>
            <person name="Ball S.G."/>
            <person name="Chaparro C."/>
            <person name="Tonon T."/>
            <person name="Barbeyron T."/>
            <person name="Michel G."/>
            <person name="Noel B."/>
            <person name="Valentin K."/>
            <person name="Elias M."/>
            <person name="Artiguenave F."/>
            <person name="Arun A."/>
            <person name="Aury J.M."/>
            <person name="Barbosa-Neto J.F."/>
            <person name="Bothwell J.H."/>
            <person name="Bouget F.Y."/>
            <person name="Brillet L."/>
            <person name="Cabello-Hurtado F."/>
            <person name="Capella-Gutierrez S."/>
            <person name="Charrier B."/>
            <person name="Cladiere L."/>
            <person name="Cock J.M."/>
            <person name="Coelho S.M."/>
            <person name="Colleoni C."/>
            <person name="Czjzek M."/>
            <person name="Da Silva C."/>
            <person name="Delage L."/>
            <person name="Denoeud F."/>
            <person name="Deschamps P."/>
            <person name="Dittami S.M."/>
            <person name="Gabaldon T."/>
            <person name="Gachon C.M."/>
            <person name="Groisillier A."/>
            <person name="Herve C."/>
            <person name="Jabbari K."/>
            <person name="Katinka M."/>
            <person name="Kloareg B."/>
            <person name="Kowalczyk N."/>
            <person name="Labadie K."/>
            <person name="Leblanc C."/>
            <person name="Lopez P.J."/>
            <person name="McLachlan D.H."/>
            <person name="Meslet-Cladiere L."/>
            <person name="Moustafa A."/>
            <person name="Nehr Z."/>
            <person name="Nyvall Collen P."/>
            <person name="Panaud O."/>
            <person name="Partensky F."/>
            <person name="Poulain J."/>
            <person name="Rensing S.A."/>
            <person name="Rousvoal S."/>
            <person name="Samson G."/>
            <person name="Symeonidi A."/>
            <person name="Weissenbach J."/>
            <person name="Zambounis A."/>
            <person name="Wincker P."/>
            <person name="Boyen C."/>
        </authorList>
    </citation>
    <scope>NUCLEOTIDE SEQUENCE [LARGE SCALE GENOMIC DNA]</scope>
    <source>
        <strain evidence="3">cv. Stackhouse</strain>
    </source>
</reference>
<dbReference type="KEGG" id="ccp:CHC_T00003902001"/>
<evidence type="ECO:0000256" key="1">
    <source>
        <dbReference type="SAM" id="SignalP"/>
    </source>
</evidence>
<sequence>MSRRIFCPSLHLLPKGIVLNFVLDAVCASVGTLTRTQGMSPLSNCSAKTEGDCVHVSTLYRRQPWWRQHRASATSLVQRRRSRPNGRGH</sequence>
<dbReference type="Gramene" id="CDF35337">
    <property type="protein sequence ID" value="CDF35337"/>
    <property type="gene ID" value="CHC_T00003902001"/>
</dbReference>
<gene>
    <name evidence="2" type="ORF">CHC_T00003902001</name>
</gene>
<evidence type="ECO:0000313" key="2">
    <source>
        <dbReference type="EMBL" id="CDF35337.1"/>
    </source>
</evidence>
<organism evidence="2 3">
    <name type="scientific">Chondrus crispus</name>
    <name type="common">Carrageen Irish moss</name>
    <name type="synonym">Polymorpha crispa</name>
    <dbReference type="NCBI Taxonomy" id="2769"/>
    <lineage>
        <taxon>Eukaryota</taxon>
        <taxon>Rhodophyta</taxon>
        <taxon>Florideophyceae</taxon>
        <taxon>Rhodymeniophycidae</taxon>
        <taxon>Gigartinales</taxon>
        <taxon>Gigartinaceae</taxon>
        <taxon>Chondrus</taxon>
    </lineage>
</organism>
<dbReference type="Proteomes" id="UP000012073">
    <property type="component" value="Unassembled WGS sequence"/>
</dbReference>
<protein>
    <recommendedName>
        <fullName evidence="4">Secreted protein</fullName>
    </recommendedName>
</protein>
<feature type="signal peptide" evidence="1">
    <location>
        <begin position="1"/>
        <end position="28"/>
    </location>
</feature>
<name>R7Q9Y0_CHOCR</name>
<dbReference type="AlphaFoldDB" id="R7Q9Y0"/>
<dbReference type="GeneID" id="17322865"/>
<evidence type="ECO:0000313" key="3">
    <source>
        <dbReference type="Proteomes" id="UP000012073"/>
    </source>
</evidence>
<dbReference type="RefSeq" id="XP_005715156.1">
    <property type="nucleotide sequence ID" value="XM_005715099.1"/>
</dbReference>
<proteinExistence type="predicted"/>
<feature type="chain" id="PRO_5004454475" description="Secreted protein" evidence="1">
    <location>
        <begin position="29"/>
        <end position="89"/>
    </location>
</feature>
<accession>R7Q9Y0</accession>
<keyword evidence="1" id="KW-0732">Signal</keyword>
<keyword evidence="3" id="KW-1185">Reference proteome</keyword>
<evidence type="ECO:0008006" key="4">
    <source>
        <dbReference type="Google" id="ProtNLM"/>
    </source>
</evidence>
<dbReference type="EMBL" id="HG001728">
    <property type="protein sequence ID" value="CDF35337.1"/>
    <property type="molecule type" value="Genomic_DNA"/>
</dbReference>